<dbReference type="InterPro" id="IPR043502">
    <property type="entry name" value="DNA/RNA_pol_sf"/>
</dbReference>
<keyword evidence="1" id="KW-0548">Nucleotidyltransferase</keyword>
<keyword evidence="2" id="KW-1185">Reference proteome</keyword>
<dbReference type="Gene3D" id="3.30.70.270">
    <property type="match status" value="1"/>
</dbReference>
<dbReference type="EMBL" id="BMAV01009727">
    <property type="protein sequence ID" value="GFY54142.1"/>
    <property type="molecule type" value="Genomic_DNA"/>
</dbReference>
<evidence type="ECO:0000313" key="2">
    <source>
        <dbReference type="Proteomes" id="UP000886998"/>
    </source>
</evidence>
<dbReference type="GO" id="GO:0003964">
    <property type="term" value="F:RNA-directed DNA polymerase activity"/>
    <property type="evidence" value="ECO:0007669"/>
    <property type="project" value="UniProtKB-KW"/>
</dbReference>
<keyword evidence="1" id="KW-0808">Transferase</keyword>
<keyword evidence="1" id="KW-0695">RNA-directed DNA polymerase</keyword>
<dbReference type="PANTHER" id="PTHR47331">
    <property type="entry name" value="PHD-TYPE DOMAIN-CONTAINING PROTEIN"/>
    <property type="match status" value="1"/>
</dbReference>
<dbReference type="SUPFAM" id="SSF56672">
    <property type="entry name" value="DNA/RNA polymerases"/>
    <property type="match status" value="1"/>
</dbReference>
<comment type="caution">
    <text evidence="1">The sequence shown here is derived from an EMBL/GenBank/DDBJ whole genome shotgun (WGS) entry which is preliminary data.</text>
</comment>
<dbReference type="Gene3D" id="3.10.10.10">
    <property type="entry name" value="HIV Type 1 Reverse Transcriptase, subunit A, domain 1"/>
    <property type="match status" value="1"/>
</dbReference>
<gene>
    <name evidence="1" type="primary">AVEN_125916_1</name>
    <name evidence="1" type="ORF">TNIN_217731</name>
</gene>
<sequence>MEIIVKEKSISDQMREFWELENLEINVDSENKDSTVEEIMRKFEEGISYKDKRYKVKLPWKPEMKNALHNNKEVASRRFQNLQKSFINDPVYFSEYSKVLEDYRKENIIESVTEKNEILSEDNCFYLPHRAVIREDKTTTRLRVVFDASSHSKGQLSLNDCLHTGFNLLPDLFLLLIRFRIYSVVVTADIKQAFLQIEIHEEDRNYTRFLWTADPENSNSGEILRMTRVLFRVTSSPFLLNATIKHHLKRYVDKFPHTHKLLENNLYVDDVHIGEDNVDKALIVCLESYEILKDASMYLRKWRTNSPELFHKLKERNLEVDDSPDFYNQTLVSSKVLGVAWNPKEDYFYFDTQSLEKFLLKSKDTKRYILQIAGRIFDPIGYIGPYTIHMDLTHINSKEIAMNGVKRNLTAKSNHDQVTWISLECILEFLHLDKILKNLAYLPSFLS</sequence>
<dbReference type="InterPro" id="IPR043128">
    <property type="entry name" value="Rev_trsase/Diguanyl_cyclase"/>
</dbReference>
<accession>A0A8X6XHU8</accession>
<protein>
    <submittedName>
        <fullName evidence="1">Reverse transcriptase domain-containing protein</fullName>
    </submittedName>
</protein>
<reference evidence="1" key="1">
    <citation type="submission" date="2020-08" db="EMBL/GenBank/DDBJ databases">
        <title>Multicomponent nature underlies the extraordinary mechanical properties of spider dragline silk.</title>
        <authorList>
            <person name="Kono N."/>
            <person name="Nakamura H."/>
            <person name="Mori M."/>
            <person name="Yoshida Y."/>
            <person name="Ohtoshi R."/>
            <person name="Malay A.D."/>
            <person name="Moran D.A.P."/>
            <person name="Tomita M."/>
            <person name="Numata K."/>
            <person name="Arakawa K."/>
        </authorList>
    </citation>
    <scope>NUCLEOTIDE SEQUENCE</scope>
</reference>
<proteinExistence type="predicted"/>
<dbReference type="OrthoDB" id="6430879at2759"/>
<dbReference type="PANTHER" id="PTHR47331:SF1">
    <property type="entry name" value="GAG-LIKE PROTEIN"/>
    <property type="match status" value="1"/>
</dbReference>
<organism evidence="1 2">
    <name type="scientific">Trichonephila inaurata madagascariensis</name>
    <dbReference type="NCBI Taxonomy" id="2747483"/>
    <lineage>
        <taxon>Eukaryota</taxon>
        <taxon>Metazoa</taxon>
        <taxon>Ecdysozoa</taxon>
        <taxon>Arthropoda</taxon>
        <taxon>Chelicerata</taxon>
        <taxon>Arachnida</taxon>
        <taxon>Araneae</taxon>
        <taxon>Araneomorphae</taxon>
        <taxon>Entelegynae</taxon>
        <taxon>Araneoidea</taxon>
        <taxon>Nephilidae</taxon>
        <taxon>Trichonephila</taxon>
        <taxon>Trichonephila inaurata</taxon>
    </lineage>
</organism>
<name>A0A8X6XHU8_9ARAC</name>
<dbReference type="AlphaFoldDB" id="A0A8X6XHU8"/>
<dbReference type="Proteomes" id="UP000886998">
    <property type="component" value="Unassembled WGS sequence"/>
</dbReference>
<evidence type="ECO:0000313" key="1">
    <source>
        <dbReference type="EMBL" id="GFY54142.1"/>
    </source>
</evidence>